<organism evidence="1">
    <name type="scientific">marine sediment metagenome</name>
    <dbReference type="NCBI Taxonomy" id="412755"/>
    <lineage>
        <taxon>unclassified sequences</taxon>
        <taxon>metagenomes</taxon>
        <taxon>ecological metagenomes</taxon>
    </lineage>
</organism>
<accession>A0A0F9IXJ0</accession>
<dbReference type="Gene3D" id="3.40.50.2000">
    <property type="entry name" value="Glycogen Phosphorylase B"/>
    <property type="match status" value="2"/>
</dbReference>
<dbReference type="SUPFAM" id="SSF53756">
    <property type="entry name" value="UDP-Glycosyltransferase/glycogen phosphorylase"/>
    <property type="match status" value="1"/>
</dbReference>
<gene>
    <name evidence="1" type="ORF">LCGC14_1525930</name>
</gene>
<dbReference type="EMBL" id="LAZR01011379">
    <property type="protein sequence ID" value="KKM62013.1"/>
    <property type="molecule type" value="Genomic_DNA"/>
</dbReference>
<protein>
    <recommendedName>
        <fullName evidence="2">Glycosyl transferase family 1 domain-containing protein</fullName>
    </recommendedName>
</protein>
<proteinExistence type="predicted"/>
<dbReference type="CDD" id="cd03801">
    <property type="entry name" value="GT4_PimA-like"/>
    <property type="match status" value="1"/>
</dbReference>
<reference evidence="1" key="1">
    <citation type="journal article" date="2015" name="Nature">
        <title>Complex archaea that bridge the gap between prokaryotes and eukaryotes.</title>
        <authorList>
            <person name="Spang A."/>
            <person name="Saw J.H."/>
            <person name="Jorgensen S.L."/>
            <person name="Zaremba-Niedzwiedzka K."/>
            <person name="Martijn J."/>
            <person name="Lind A.E."/>
            <person name="van Eijk R."/>
            <person name="Schleper C."/>
            <person name="Guy L."/>
            <person name="Ettema T.J."/>
        </authorList>
    </citation>
    <scope>NUCLEOTIDE SEQUENCE</scope>
</reference>
<evidence type="ECO:0008006" key="2">
    <source>
        <dbReference type="Google" id="ProtNLM"/>
    </source>
</evidence>
<dbReference type="Pfam" id="PF13692">
    <property type="entry name" value="Glyco_trans_1_4"/>
    <property type="match status" value="1"/>
</dbReference>
<dbReference type="PANTHER" id="PTHR12526">
    <property type="entry name" value="GLYCOSYLTRANSFERASE"/>
    <property type="match status" value="1"/>
</dbReference>
<comment type="caution">
    <text evidence="1">The sequence shown here is derived from an EMBL/GenBank/DDBJ whole genome shotgun (WGS) entry which is preliminary data.</text>
</comment>
<sequence length="344" mass="39053">MMRIMFMDRTTKLEHVRELETKARGGMVTSLFKVSDYLAAAGHDVTVYSDIEHEGRTKSGTKWLHEHWGEYDVLVLNRGVGAGYSAIEAKRRVLWTHDLPHNGFIIEPKTMAAIDRTVFMSRYAENIWRLFFRTIGKSTFIPNGVDKKIFYPRQKFPASLIYASAPNRGLGVLPLILDSIRSRLDDGWKYTLSAYSSLAKLHPGEGEDRFDYTPIEESKVDLKDPVPQEEFANKLGQAGLMILPSGYPEICSNAVLQSLASGTPVITTGYLGATPEWVKHRKSGMLTKYQPHDFMIHIVEMVRNIVTVLENKKLHDKLIRGAAKTKILTWDQVGAKWERMLTKL</sequence>
<name>A0A0F9IXJ0_9ZZZZ</name>
<evidence type="ECO:0000313" key="1">
    <source>
        <dbReference type="EMBL" id="KKM62013.1"/>
    </source>
</evidence>
<dbReference type="AlphaFoldDB" id="A0A0F9IXJ0"/>